<feature type="domain" description="FAD-binding PCMH-type" evidence="7">
    <location>
        <begin position="250"/>
        <end position="452"/>
    </location>
</feature>
<dbReference type="Pfam" id="PF01799">
    <property type="entry name" value="Fer2_2"/>
    <property type="match status" value="1"/>
</dbReference>
<reference evidence="8" key="1">
    <citation type="submission" date="2019-03" db="EMBL/GenBank/DDBJ databases">
        <title>Lake Tanganyika Metagenome-Assembled Genomes (MAGs).</title>
        <authorList>
            <person name="Tran P."/>
        </authorList>
    </citation>
    <scope>NUCLEOTIDE SEQUENCE</scope>
    <source>
        <strain evidence="8">M_DeepCast_400m_m2_100</strain>
    </source>
</reference>
<dbReference type="SUPFAM" id="SSF47741">
    <property type="entry name" value="CO dehydrogenase ISP C-domain like"/>
    <property type="match status" value="1"/>
</dbReference>
<dbReference type="GO" id="GO:0051537">
    <property type="term" value="F:2 iron, 2 sulfur cluster binding"/>
    <property type="evidence" value="ECO:0007669"/>
    <property type="project" value="InterPro"/>
</dbReference>
<dbReference type="InterPro" id="IPR036683">
    <property type="entry name" value="CO_DH_flav_C_dom_sf"/>
</dbReference>
<dbReference type="GO" id="GO:0005506">
    <property type="term" value="F:iron ion binding"/>
    <property type="evidence" value="ECO:0007669"/>
    <property type="project" value="InterPro"/>
</dbReference>
<dbReference type="InterPro" id="IPR036884">
    <property type="entry name" value="2Fe-2S-bd_dom_sf"/>
</dbReference>
<dbReference type="PROSITE" id="PS51387">
    <property type="entry name" value="FAD_PCMH"/>
    <property type="match status" value="1"/>
</dbReference>
<dbReference type="Gene3D" id="3.30.465.10">
    <property type="match status" value="1"/>
</dbReference>
<evidence type="ECO:0000256" key="5">
    <source>
        <dbReference type="ARBA" id="ARBA00023004"/>
    </source>
</evidence>
<keyword evidence="5" id="KW-0408">Iron</keyword>
<evidence type="ECO:0000256" key="1">
    <source>
        <dbReference type="ARBA" id="ARBA00022630"/>
    </source>
</evidence>
<gene>
    <name evidence="8" type="ORF">FJY75_04835</name>
</gene>
<keyword evidence="1" id="KW-0285">Flavoprotein</keyword>
<organism evidence="8 9">
    <name type="scientific">Eiseniibacteriota bacterium</name>
    <dbReference type="NCBI Taxonomy" id="2212470"/>
    <lineage>
        <taxon>Bacteria</taxon>
        <taxon>Candidatus Eiseniibacteriota</taxon>
    </lineage>
</organism>
<dbReference type="Proteomes" id="UP000748308">
    <property type="component" value="Unassembled WGS sequence"/>
</dbReference>
<comment type="caution">
    <text evidence="8">The sequence shown here is derived from an EMBL/GenBank/DDBJ whole genome shotgun (WGS) entry which is preliminary data.</text>
</comment>
<dbReference type="InterPro" id="IPR012675">
    <property type="entry name" value="Beta-grasp_dom_sf"/>
</dbReference>
<keyword evidence="4" id="KW-0560">Oxidoreductase</keyword>
<evidence type="ECO:0000313" key="8">
    <source>
        <dbReference type="EMBL" id="MBM3317159.1"/>
    </source>
</evidence>
<dbReference type="AlphaFoldDB" id="A0A938BLM3"/>
<dbReference type="Gene3D" id="1.10.150.120">
    <property type="entry name" value="[2Fe-2S]-binding domain"/>
    <property type="match status" value="1"/>
</dbReference>
<dbReference type="Pfam" id="PF00941">
    <property type="entry name" value="FAD_binding_5"/>
    <property type="match status" value="1"/>
</dbReference>
<proteinExistence type="predicted"/>
<dbReference type="Pfam" id="PF03450">
    <property type="entry name" value="CO_deh_flav_C"/>
    <property type="match status" value="1"/>
</dbReference>
<evidence type="ECO:0000259" key="6">
    <source>
        <dbReference type="PROSITE" id="PS51085"/>
    </source>
</evidence>
<dbReference type="InterPro" id="IPR001041">
    <property type="entry name" value="2Fe-2S_ferredoxin-type"/>
</dbReference>
<accession>A0A938BLM3</accession>
<dbReference type="PROSITE" id="PS51085">
    <property type="entry name" value="2FE2S_FER_2"/>
    <property type="match status" value="1"/>
</dbReference>
<name>A0A938BLM3_UNCEI</name>
<keyword evidence="2" id="KW-0479">Metal-binding</keyword>
<dbReference type="SUPFAM" id="SSF54292">
    <property type="entry name" value="2Fe-2S ferredoxin-like"/>
    <property type="match status" value="1"/>
</dbReference>
<evidence type="ECO:0000256" key="3">
    <source>
        <dbReference type="ARBA" id="ARBA00022827"/>
    </source>
</evidence>
<protein>
    <submittedName>
        <fullName evidence="8">FAD binding domain-containing protein</fullName>
    </submittedName>
</protein>
<dbReference type="PANTHER" id="PTHR45444:SF3">
    <property type="entry name" value="XANTHINE DEHYDROGENASE"/>
    <property type="match status" value="1"/>
</dbReference>
<dbReference type="InterPro" id="IPR036318">
    <property type="entry name" value="FAD-bd_PCMH-like_sf"/>
</dbReference>
<dbReference type="SUPFAM" id="SSF55447">
    <property type="entry name" value="CO dehydrogenase flavoprotein C-terminal domain-like"/>
    <property type="match status" value="1"/>
</dbReference>
<dbReference type="EMBL" id="VGIY01000083">
    <property type="protein sequence ID" value="MBM3317159.1"/>
    <property type="molecule type" value="Genomic_DNA"/>
</dbReference>
<dbReference type="InterPro" id="IPR002888">
    <property type="entry name" value="2Fe-2S-bd"/>
</dbReference>
<evidence type="ECO:0000259" key="7">
    <source>
        <dbReference type="PROSITE" id="PS51387"/>
    </source>
</evidence>
<dbReference type="PANTHER" id="PTHR45444">
    <property type="entry name" value="XANTHINE DEHYDROGENASE"/>
    <property type="match status" value="1"/>
</dbReference>
<dbReference type="InterPro" id="IPR036010">
    <property type="entry name" value="2Fe-2S_ferredoxin-like_sf"/>
</dbReference>
<evidence type="ECO:0000256" key="4">
    <source>
        <dbReference type="ARBA" id="ARBA00023002"/>
    </source>
</evidence>
<dbReference type="InterPro" id="IPR002346">
    <property type="entry name" value="Mopterin_DH_FAD-bd"/>
</dbReference>
<feature type="domain" description="2Fe-2S ferredoxin-type" evidence="6">
    <location>
        <begin position="1"/>
        <end position="84"/>
    </location>
</feature>
<evidence type="ECO:0000256" key="2">
    <source>
        <dbReference type="ARBA" id="ARBA00022723"/>
    </source>
</evidence>
<keyword evidence="3" id="KW-0274">FAD</keyword>
<evidence type="ECO:0000313" key="9">
    <source>
        <dbReference type="Proteomes" id="UP000748308"/>
    </source>
</evidence>
<dbReference type="InterPro" id="IPR005107">
    <property type="entry name" value="CO_DH_flav_C"/>
</dbReference>
<dbReference type="InterPro" id="IPR016169">
    <property type="entry name" value="FAD-bd_PCMH_sub2"/>
</dbReference>
<dbReference type="InterPro" id="IPR016166">
    <property type="entry name" value="FAD-bd_PCMH"/>
</dbReference>
<dbReference type="InterPro" id="IPR016208">
    <property type="entry name" value="Ald_Oxase/xanthine_DH-like"/>
</dbReference>
<dbReference type="PROSITE" id="PS00197">
    <property type="entry name" value="2FE2S_FER_1"/>
    <property type="match status" value="1"/>
</dbReference>
<dbReference type="SUPFAM" id="SSF56176">
    <property type="entry name" value="FAD-binding/transporter-associated domain-like"/>
    <property type="match status" value="1"/>
</dbReference>
<dbReference type="Gene3D" id="3.30.390.50">
    <property type="entry name" value="CO dehydrogenase flavoprotein, C-terminal domain"/>
    <property type="match status" value="1"/>
</dbReference>
<dbReference type="InterPro" id="IPR006058">
    <property type="entry name" value="2Fe2S_fd_BS"/>
</dbReference>
<dbReference type="SMART" id="SM01092">
    <property type="entry name" value="CO_deh_flav_C"/>
    <property type="match status" value="1"/>
</dbReference>
<sequence length="568" mass="59083">MIPLLLNDAEIALDLPAGRRALDALRGTLRLTGTKEGCREGDCGACCVLWGVPESGAVVYRVVPACLLPCGELHGTHLVTIEGLSPAGGSHTGLVRGGPARAAGLGNGLTPVQEAFLEFGAAQCGFCTPGFVVALTGYLLSAESLDPLEAEEAVAGQLCRCTGYSSVRRALARLCEQLDGDACARTAGDPVERVRWLVAEGVLPEAFLEAPRRLAALARRAGSASLAPPAPLAARSPAAPPMPCAPAAPPAPDAPPIPCAPAAPPMPCAPPAPPAPASRGPRIVGGATDLYVQRPEEIEDASDLLLLSRRADLRGIRVEAGRCRIKGAATIEELRRCRTLRAVLPALDGWLRRVASLPVRARATLAGNLVNASPIGDLAILLLALDAEVTLEGGGAWAPAAGPPMGRPSLAGAPMESARRTMALRAFFHAYKQTARRSGEIIVEIAFDLPGADTRLSFQKVSCRPRLDIASVNGAARIAACDGHIVRAELSAGGVAPVPLYLARASAHLAGRRLSAAAVREAAEIADGEISPIDDIRGSALYKRLLCRRILYAHFLECFPEAMGGDLP</sequence>
<dbReference type="GO" id="GO:0071949">
    <property type="term" value="F:FAD binding"/>
    <property type="evidence" value="ECO:0007669"/>
    <property type="project" value="InterPro"/>
</dbReference>
<dbReference type="GO" id="GO:0016491">
    <property type="term" value="F:oxidoreductase activity"/>
    <property type="evidence" value="ECO:0007669"/>
    <property type="project" value="UniProtKB-KW"/>
</dbReference>
<dbReference type="Gene3D" id="3.10.20.30">
    <property type="match status" value="1"/>
</dbReference>